<dbReference type="SUPFAM" id="SSF53335">
    <property type="entry name" value="S-adenosyl-L-methionine-dependent methyltransferases"/>
    <property type="match status" value="1"/>
</dbReference>
<evidence type="ECO:0000313" key="2">
    <source>
        <dbReference type="Proteomes" id="UP000767446"/>
    </source>
</evidence>
<evidence type="ECO:0000313" key="1">
    <source>
        <dbReference type="EMBL" id="MBR8826627.1"/>
    </source>
</evidence>
<dbReference type="PANTHER" id="PTHR43861:SF1">
    <property type="entry name" value="TRANS-ACONITATE 2-METHYLTRANSFERASE"/>
    <property type="match status" value="1"/>
</dbReference>
<dbReference type="Pfam" id="PF13489">
    <property type="entry name" value="Methyltransf_23"/>
    <property type="match status" value="1"/>
</dbReference>
<gene>
    <name evidence="1" type="ORF">DSM107014_01760</name>
</gene>
<dbReference type="Proteomes" id="UP000767446">
    <property type="component" value="Unassembled WGS sequence"/>
</dbReference>
<dbReference type="GO" id="GO:0032259">
    <property type="term" value="P:methylation"/>
    <property type="evidence" value="ECO:0007669"/>
    <property type="project" value="UniProtKB-KW"/>
</dbReference>
<proteinExistence type="predicted"/>
<dbReference type="AlphaFoldDB" id="A0A941GMW9"/>
<dbReference type="InterPro" id="IPR029063">
    <property type="entry name" value="SAM-dependent_MTases_sf"/>
</dbReference>
<keyword evidence="1" id="KW-0808">Transferase</keyword>
<sequence>MLFDEPYYISINEARWTVAEKVLNELKVKHNLALSSCLDVGCGPGWFAEKLVNWGVKVTGIDGRLELVEAARNRVANASFELVDVESKTAMSSLSKADLVFAFGLLYHTENPFRVIRNLHSLTEKVLLIESQIIPGDNPITWLVEEGKNETQGLTHHALIPSRSCLLKMLQVAGFAYVYEYLGKVDHEDFIETETKYGRRGIFLAAHEKLQGQDLVECPQITTPKYEFHKS</sequence>
<organism evidence="1 2">
    <name type="scientific">Gomphosphaeria aponina SAG 52.96 = DSM 107014</name>
    <dbReference type="NCBI Taxonomy" id="1521640"/>
    <lineage>
        <taxon>Bacteria</taxon>
        <taxon>Bacillati</taxon>
        <taxon>Cyanobacteriota</taxon>
        <taxon>Cyanophyceae</taxon>
        <taxon>Oscillatoriophycideae</taxon>
        <taxon>Chroococcales</taxon>
        <taxon>Gomphosphaeriaceae</taxon>
        <taxon>Gomphosphaeria</taxon>
    </lineage>
</organism>
<dbReference type="CDD" id="cd02440">
    <property type="entry name" value="AdoMet_MTases"/>
    <property type="match status" value="1"/>
</dbReference>
<dbReference type="EMBL" id="JADQBC010000007">
    <property type="protein sequence ID" value="MBR8826627.1"/>
    <property type="molecule type" value="Genomic_DNA"/>
</dbReference>
<comment type="caution">
    <text evidence="1">The sequence shown here is derived from an EMBL/GenBank/DDBJ whole genome shotgun (WGS) entry which is preliminary data.</text>
</comment>
<protein>
    <submittedName>
        <fullName evidence="1">Class I SAM-dependent methyltransferase</fullName>
    </submittedName>
</protein>
<name>A0A941GMW9_9CHRO</name>
<dbReference type="Gene3D" id="3.40.50.150">
    <property type="entry name" value="Vaccinia Virus protein VP39"/>
    <property type="match status" value="1"/>
</dbReference>
<reference evidence="1" key="1">
    <citation type="submission" date="2021-02" db="EMBL/GenBank/DDBJ databases">
        <title>Metagenome analyses of Stigonema ocellatum DSM 106950, Chlorogloea purpurea SAG 13.99 and Gomphosphaeria aponina DSM 107014.</title>
        <authorList>
            <person name="Marter P."/>
            <person name="Huang S."/>
        </authorList>
    </citation>
    <scope>NUCLEOTIDE SEQUENCE</scope>
    <source>
        <strain evidence="1">JP213</strain>
    </source>
</reference>
<dbReference type="GO" id="GO:0008168">
    <property type="term" value="F:methyltransferase activity"/>
    <property type="evidence" value="ECO:0007669"/>
    <property type="project" value="UniProtKB-KW"/>
</dbReference>
<accession>A0A941GMW9</accession>
<keyword evidence="1" id="KW-0489">Methyltransferase</keyword>
<dbReference type="PANTHER" id="PTHR43861">
    <property type="entry name" value="TRANS-ACONITATE 2-METHYLTRANSFERASE-RELATED"/>
    <property type="match status" value="1"/>
</dbReference>